<comment type="similarity">
    <text evidence="3 12">Belongs to the glycosyltransferase 10 family.</text>
</comment>
<accession>A0A914I2I8</accession>
<dbReference type="FunFam" id="3.40.50.11660:FF:000002">
    <property type="entry name" value="Alpha-(1,3)-fucosyltransferase"/>
    <property type="match status" value="1"/>
</dbReference>
<dbReference type="Proteomes" id="UP000887572">
    <property type="component" value="Unplaced"/>
</dbReference>
<dbReference type="InterPro" id="IPR001503">
    <property type="entry name" value="Glyco_trans_10"/>
</dbReference>
<protein>
    <recommendedName>
        <fullName evidence="12">Fucosyltransferase</fullName>
        <ecNumber evidence="12">2.4.1.-</ecNumber>
    </recommendedName>
</protein>
<dbReference type="InterPro" id="IPR055270">
    <property type="entry name" value="Glyco_tran_10_C"/>
</dbReference>
<evidence type="ECO:0000256" key="4">
    <source>
        <dbReference type="ARBA" id="ARBA00022676"/>
    </source>
</evidence>
<dbReference type="InterPro" id="IPR031481">
    <property type="entry name" value="Glyco_tran_10_N"/>
</dbReference>
<keyword evidence="4 12" id="KW-0328">Glycosyltransferase</keyword>
<dbReference type="EC" id="2.4.1.-" evidence="12"/>
<dbReference type="PANTHER" id="PTHR48438">
    <property type="entry name" value="ALPHA-(1,3)-FUCOSYLTRANSFERASE C-RELATED"/>
    <property type="match status" value="1"/>
</dbReference>
<keyword evidence="7" id="KW-0735">Signal-anchor</keyword>
<evidence type="ECO:0000256" key="9">
    <source>
        <dbReference type="ARBA" id="ARBA00023034"/>
    </source>
</evidence>
<keyword evidence="10 12" id="KW-0472">Membrane</keyword>
<dbReference type="SUPFAM" id="SSF53756">
    <property type="entry name" value="UDP-Glycosyltransferase/glycogen phosphorylase"/>
    <property type="match status" value="1"/>
</dbReference>
<reference evidence="16" key="1">
    <citation type="submission" date="2022-11" db="UniProtKB">
        <authorList>
            <consortium name="WormBaseParasite"/>
        </authorList>
    </citation>
    <scope>IDENTIFICATION</scope>
</reference>
<name>A0A914I2I8_GLORO</name>
<dbReference type="PANTHER" id="PTHR48438:SF1">
    <property type="entry name" value="ALPHA-(1,3)-FUCOSYLTRANSFERASE C-RELATED"/>
    <property type="match status" value="1"/>
</dbReference>
<keyword evidence="5 12" id="KW-0808">Transferase</keyword>
<proteinExistence type="inferred from homology"/>
<sequence>MNLHDKKLLLSFFAGFSIIGLFYYLYANYAIEFSLIYSEEAADWLNNFNDSKVPIVILWNNECIGDTMISLLDRGFPAYLPITAQYKCPFKCEYTANRSLEENSSMLIFHVHGSCLIDYWPKKRHPNQNYVMFTVESPLYTQMYFNQNIMTDTFFNTTVTYQTDSTVFMPYDSLVRITAATPIGDRWTEDEVRQKVKNKSKLAFQVVSHCEANSGRDFLTKALQGMLNLDLYGHCGGGRSCDTNCYNSEMDNHLFYFAFENSVCPQYITEKFWRSLRKLTIPVVLRRAVFSGIDIPPNAFIAADDFGTVNELAQYLISLQNDTARHLNHFEWTKTYRKSPYNKRQFQMVTEHVTIPADQSALWCFFCRVGVLSIRPFVTVTSVLVSKMPTQFQICVTVSPNDPVFDRLCRHFKYRLLTVVVVACDVSFVLESS</sequence>
<evidence type="ECO:0000259" key="13">
    <source>
        <dbReference type="Pfam" id="PF00852"/>
    </source>
</evidence>
<keyword evidence="6 12" id="KW-0812">Transmembrane</keyword>
<feature type="transmembrane region" description="Helical" evidence="12">
    <location>
        <begin position="7"/>
        <end position="26"/>
    </location>
</feature>
<keyword evidence="8 12" id="KW-1133">Transmembrane helix</keyword>
<feature type="domain" description="Fucosyltransferase N-terminal" evidence="14">
    <location>
        <begin position="54"/>
        <end position="171"/>
    </location>
</feature>
<keyword evidence="11" id="KW-0325">Glycoprotein</keyword>
<evidence type="ECO:0000256" key="3">
    <source>
        <dbReference type="ARBA" id="ARBA00008919"/>
    </source>
</evidence>
<comment type="pathway">
    <text evidence="2">Protein modification; protein glycosylation.</text>
</comment>
<evidence type="ECO:0000256" key="7">
    <source>
        <dbReference type="ARBA" id="ARBA00022968"/>
    </source>
</evidence>
<dbReference type="WBParaSite" id="Gr19_v10_g6275.t1">
    <property type="protein sequence ID" value="Gr19_v10_g6275.t1"/>
    <property type="gene ID" value="Gr19_v10_g6275"/>
</dbReference>
<comment type="subcellular location">
    <subcellularLocation>
        <location evidence="1 12">Golgi apparatus</location>
        <location evidence="1 12">Golgi stack membrane</location>
        <topology evidence="1 12">Single-pass type II membrane protein</topology>
    </subcellularLocation>
</comment>
<evidence type="ECO:0000256" key="12">
    <source>
        <dbReference type="RuleBase" id="RU003832"/>
    </source>
</evidence>
<dbReference type="GO" id="GO:0032580">
    <property type="term" value="C:Golgi cisterna membrane"/>
    <property type="evidence" value="ECO:0007669"/>
    <property type="project" value="UniProtKB-SubCell"/>
</dbReference>
<evidence type="ECO:0000256" key="2">
    <source>
        <dbReference type="ARBA" id="ARBA00004922"/>
    </source>
</evidence>
<dbReference type="Gene3D" id="3.40.50.11660">
    <property type="entry name" value="Glycosyl transferase family 10, C-terminal domain"/>
    <property type="match status" value="1"/>
</dbReference>
<evidence type="ECO:0000256" key="6">
    <source>
        <dbReference type="ARBA" id="ARBA00022692"/>
    </source>
</evidence>
<organism evidence="15 16">
    <name type="scientific">Globodera rostochiensis</name>
    <name type="common">Golden nematode worm</name>
    <name type="synonym">Heterodera rostochiensis</name>
    <dbReference type="NCBI Taxonomy" id="31243"/>
    <lineage>
        <taxon>Eukaryota</taxon>
        <taxon>Metazoa</taxon>
        <taxon>Ecdysozoa</taxon>
        <taxon>Nematoda</taxon>
        <taxon>Chromadorea</taxon>
        <taxon>Rhabditida</taxon>
        <taxon>Tylenchina</taxon>
        <taxon>Tylenchomorpha</taxon>
        <taxon>Tylenchoidea</taxon>
        <taxon>Heteroderidae</taxon>
        <taxon>Heteroderinae</taxon>
        <taxon>Globodera</taxon>
    </lineage>
</organism>
<keyword evidence="15" id="KW-1185">Reference proteome</keyword>
<dbReference type="Pfam" id="PF00852">
    <property type="entry name" value="Glyco_transf_10"/>
    <property type="match status" value="1"/>
</dbReference>
<dbReference type="AlphaFoldDB" id="A0A914I2I8"/>
<dbReference type="InterPro" id="IPR038577">
    <property type="entry name" value="GT10-like_C_sf"/>
</dbReference>
<evidence type="ECO:0000256" key="8">
    <source>
        <dbReference type="ARBA" id="ARBA00022989"/>
    </source>
</evidence>
<evidence type="ECO:0000256" key="11">
    <source>
        <dbReference type="ARBA" id="ARBA00023180"/>
    </source>
</evidence>
<evidence type="ECO:0000259" key="14">
    <source>
        <dbReference type="Pfam" id="PF17039"/>
    </source>
</evidence>
<evidence type="ECO:0000313" key="16">
    <source>
        <dbReference type="WBParaSite" id="Gr19_v10_g6275.t1"/>
    </source>
</evidence>
<keyword evidence="9 12" id="KW-0333">Golgi apparatus</keyword>
<dbReference type="GO" id="GO:0008417">
    <property type="term" value="F:fucosyltransferase activity"/>
    <property type="evidence" value="ECO:0007669"/>
    <property type="project" value="InterPro"/>
</dbReference>
<feature type="domain" description="Fucosyltransferase C-terminal" evidence="13">
    <location>
        <begin position="197"/>
        <end position="349"/>
    </location>
</feature>
<evidence type="ECO:0000256" key="5">
    <source>
        <dbReference type="ARBA" id="ARBA00022679"/>
    </source>
</evidence>
<evidence type="ECO:0000256" key="10">
    <source>
        <dbReference type="ARBA" id="ARBA00023136"/>
    </source>
</evidence>
<evidence type="ECO:0000256" key="1">
    <source>
        <dbReference type="ARBA" id="ARBA00004447"/>
    </source>
</evidence>
<evidence type="ECO:0000313" key="15">
    <source>
        <dbReference type="Proteomes" id="UP000887572"/>
    </source>
</evidence>
<dbReference type="Pfam" id="PF17039">
    <property type="entry name" value="Glyco_tran_10_N"/>
    <property type="match status" value="1"/>
</dbReference>